<dbReference type="InterPro" id="IPR010737">
    <property type="entry name" value="4-carb_acid_sugar_kinase_N"/>
</dbReference>
<evidence type="ECO:0000259" key="8">
    <source>
        <dbReference type="Pfam" id="PF17042"/>
    </source>
</evidence>
<accession>A0ABS2SVR2</accession>
<dbReference type="Gene3D" id="3.40.980.20">
    <property type="entry name" value="Four-carbon acid sugar kinase, nucleotide binding domain"/>
    <property type="match status" value="1"/>
</dbReference>
<evidence type="ECO:0000313" key="10">
    <source>
        <dbReference type="Proteomes" id="UP001179280"/>
    </source>
</evidence>
<comment type="caution">
    <text evidence="9">The sequence shown here is derived from an EMBL/GenBank/DDBJ whole genome shotgun (WGS) entry which is preliminary data.</text>
</comment>
<evidence type="ECO:0000313" key="9">
    <source>
        <dbReference type="EMBL" id="MBM7839616.1"/>
    </source>
</evidence>
<feature type="domain" description="Four-carbon acid sugar kinase N-terminal" evidence="7">
    <location>
        <begin position="3"/>
        <end position="226"/>
    </location>
</feature>
<dbReference type="SUPFAM" id="SSF142764">
    <property type="entry name" value="YgbK-like"/>
    <property type="match status" value="1"/>
</dbReference>
<keyword evidence="6" id="KW-0119">Carbohydrate metabolism</keyword>
<dbReference type="RefSeq" id="WP_204466825.1">
    <property type="nucleotide sequence ID" value="NZ_JAFBCV010000009.1"/>
</dbReference>
<evidence type="ECO:0000256" key="5">
    <source>
        <dbReference type="ARBA" id="ARBA00022840"/>
    </source>
</evidence>
<dbReference type="Pfam" id="PF17042">
    <property type="entry name" value="NBD_C"/>
    <property type="match status" value="1"/>
</dbReference>
<keyword evidence="5" id="KW-0067">ATP-binding</keyword>
<dbReference type="EMBL" id="JAFBCV010000009">
    <property type="protein sequence ID" value="MBM7839616.1"/>
    <property type="molecule type" value="Genomic_DNA"/>
</dbReference>
<evidence type="ECO:0000256" key="4">
    <source>
        <dbReference type="ARBA" id="ARBA00022777"/>
    </source>
</evidence>
<reference evidence="9" key="1">
    <citation type="submission" date="2021-01" db="EMBL/GenBank/DDBJ databases">
        <title>Genomic Encyclopedia of Type Strains, Phase IV (KMG-IV): sequencing the most valuable type-strain genomes for metagenomic binning, comparative biology and taxonomic classification.</title>
        <authorList>
            <person name="Goeker M."/>
        </authorList>
    </citation>
    <scope>NUCLEOTIDE SEQUENCE</scope>
    <source>
        <strain evidence="9">DSM 21943</strain>
    </source>
</reference>
<comment type="similarity">
    <text evidence="1">Belongs to the four-carbon acid sugar kinase family.</text>
</comment>
<feature type="domain" description="Four-carbon acid sugar kinase nucleotide binding" evidence="8">
    <location>
        <begin position="248"/>
        <end position="419"/>
    </location>
</feature>
<name>A0ABS2SVR2_9BACI</name>
<evidence type="ECO:0000256" key="3">
    <source>
        <dbReference type="ARBA" id="ARBA00022741"/>
    </source>
</evidence>
<evidence type="ECO:0000259" key="7">
    <source>
        <dbReference type="Pfam" id="PF07005"/>
    </source>
</evidence>
<dbReference type="InterPro" id="IPR031475">
    <property type="entry name" value="NBD_C"/>
</dbReference>
<keyword evidence="4" id="KW-0418">Kinase</keyword>
<sequence length="433" mass="47141">MEIAIIADDLTGANDSGVQLAKAGLDTVVWLNGGGNDATSADAVIVDTNSRALEPSKAKEAIHHAMDKLNQFAPNVIFKKVDSTLRGNVGAELEAMIEACEPDYVLLAPTFLPNKRTVNNGILYVNGQPIGETEFAQNEADPVKHSAIRDHVGLQFKGSMTVVPESIWAKDAVDIQNWFNKTKSGRPAVFICDASAPDTLTKIAAFTESQDQRILLAGSAGLSEALTQSISGKNKPFIRSNYGADPILYLVGSMSDMSKQQVSRLLQHNETVGIRLDASKAVNEDPYVQAREYERLIMEARHALANKQIPVIYSGTTRAEIDAVYAYAKEEQLSLHVLAKRIVNVLAVVGEALMEDFSFQAVIMTGGDTAKALCSRMNIDELRLLDEFEPGIPVAQFPGKYQDTYAITKAGAFGTKNTFSNLYQFFMEGAENK</sequence>
<dbReference type="Gene3D" id="3.40.50.10840">
    <property type="entry name" value="Putative sugar-binding, N-terminal domain"/>
    <property type="match status" value="1"/>
</dbReference>
<dbReference type="InterPro" id="IPR042213">
    <property type="entry name" value="NBD_C_sf"/>
</dbReference>
<dbReference type="Pfam" id="PF07005">
    <property type="entry name" value="SBD_N"/>
    <property type="match status" value="1"/>
</dbReference>
<keyword evidence="2" id="KW-0808">Transferase</keyword>
<gene>
    <name evidence="9" type="ORF">JOC54_002896</name>
</gene>
<organism evidence="9 10">
    <name type="scientific">Shouchella xiaoxiensis</name>
    <dbReference type="NCBI Taxonomy" id="766895"/>
    <lineage>
        <taxon>Bacteria</taxon>
        <taxon>Bacillati</taxon>
        <taxon>Bacillota</taxon>
        <taxon>Bacilli</taxon>
        <taxon>Bacillales</taxon>
        <taxon>Bacillaceae</taxon>
        <taxon>Shouchella</taxon>
    </lineage>
</organism>
<protein>
    <submittedName>
        <fullName evidence="9">Uncharacterized protein YgbK (DUF1537 family)</fullName>
    </submittedName>
</protein>
<evidence type="ECO:0000256" key="2">
    <source>
        <dbReference type="ARBA" id="ARBA00022679"/>
    </source>
</evidence>
<keyword evidence="10" id="KW-1185">Reference proteome</keyword>
<evidence type="ECO:0000256" key="1">
    <source>
        <dbReference type="ARBA" id="ARBA00005715"/>
    </source>
</evidence>
<evidence type="ECO:0000256" key="6">
    <source>
        <dbReference type="ARBA" id="ARBA00023277"/>
    </source>
</evidence>
<dbReference type="InterPro" id="IPR037051">
    <property type="entry name" value="4-carb_acid_sugar_kinase_N_sf"/>
</dbReference>
<proteinExistence type="inferred from homology"/>
<dbReference type="Proteomes" id="UP001179280">
    <property type="component" value="Unassembled WGS sequence"/>
</dbReference>
<keyword evidence="3" id="KW-0547">Nucleotide-binding</keyword>